<evidence type="ECO:0000313" key="1">
    <source>
        <dbReference type="EMBL" id="KAJ2762082.1"/>
    </source>
</evidence>
<keyword evidence="2" id="KW-1185">Reference proteome</keyword>
<protein>
    <submittedName>
        <fullName evidence="1">Pre-mRNA-splicing factor prp46</fullName>
    </submittedName>
</protein>
<organism evidence="1 2">
    <name type="scientific">Coemansia nantahalensis</name>
    <dbReference type="NCBI Taxonomy" id="2789366"/>
    <lineage>
        <taxon>Eukaryota</taxon>
        <taxon>Fungi</taxon>
        <taxon>Fungi incertae sedis</taxon>
        <taxon>Zoopagomycota</taxon>
        <taxon>Kickxellomycotina</taxon>
        <taxon>Kickxellomycetes</taxon>
        <taxon>Kickxellales</taxon>
        <taxon>Kickxellaceae</taxon>
        <taxon>Coemansia</taxon>
    </lineage>
</organism>
<comment type="caution">
    <text evidence="1">The sequence shown here is derived from an EMBL/GenBank/DDBJ whole genome shotgun (WGS) entry which is preliminary data.</text>
</comment>
<dbReference type="EMBL" id="JANBUJ010003060">
    <property type="protein sequence ID" value="KAJ2762082.1"/>
    <property type="molecule type" value="Genomic_DNA"/>
</dbReference>
<proteinExistence type="predicted"/>
<sequence length="360" mass="39568">MALHPTEFGFASASADSIKQWRCPRGDFVQNFEGHKAIVNSLSANADGVLASGGDDGSLRFWDWRSGHCFQETATVVQPGSLDGEAGIFCSTFDRSGFRLLTGEADKTIKIWREDDEATEESHPVDFRPTTPGMRDPVYTYCREVLPPSVVERAASLCFTRDGASNLALARGNVLEVYEVELVLRSGPGDDGEVPGDEYLFRDAHAEEFDFPVIRDDAKARDGAGGGKGRSGRGGAKRPQLRLVGRWSLHGKIMDVQPVRRSKARLGLDWLLLSFAEAKMSLVSFDAGTQSIVTESIHYYEHESLKKRTFNDNQTCDMRADPEYRCVALRLYDDQLAVLPFAAPGGVLGADSAKPYADSF</sequence>
<feature type="non-terminal residue" evidence="1">
    <location>
        <position position="360"/>
    </location>
</feature>
<gene>
    <name evidence="1" type="primary">PRP46</name>
    <name evidence="1" type="ORF">IWQ57_005883</name>
</gene>
<dbReference type="Proteomes" id="UP001140234">
    <property type="component" value="Unassembled WGS sequence"/>
</dbReference>
<accession>A0ACC1JLF1</accession>
<name>A0ACC1JLF1_9FUNG</name>
<reference evidence="1" key="1">
    <citation type="submission" date="2022-07" db="EMBL/GenBank/DDBJ databases">
        <title>Phylogenomic reconstructions and comparative analyses of Kickxellomycotina fungi.</title>
        <authorList>
            <person name="Reynolds N.K."/>
            <person name="Stajich J.E."/>
            <person name="Barry K."/>
            <person name="Grigoriev I.V."/>
            <person name="Crous P."/>
            <person name="Smith M.E."/>
        </authorList>
    </citation>
    <scope>NUCLEOTIDE SEQUENCE</scope>
    <source>
        <strain evidence="1">CBS 109366</strain>
    </source>
</reference>
<evidence type="ECO:0000313" key="2">
    <source>
        <dbReference type="Proteomes" id="UP001140234"/>
    </source>
</evidence>